<protein>
    <submittedName>
        <fullName evidence="1">Uncharacterized protein</fullName>
    </submittedName>
</protein>
<name>A0A9Q1BHK5_HOLLE</name>
<gene>
    <name evidence="1" type="ORF">HOLleu_35148</name>
</gene>
<keyword evidence="2" id="KW-1185">Reference proteome</keyword>
<dbReference type="Proteomes" id="UP001152320">
    <property type="component" value="Chromosome 18"/>
</dbReference>
<accession>A0A9Q1BHK5</accession>
<evidence type="ECO:0000313" key="2">
    <source>
        <dbReference type="Proteomes" id="UP001152320"/>
    </source>
</evidence>
<reference evidence="1" key="1">
    <citation type="submission" date="2021-10" db="EMBL/GenBank/DDBJ databases">
        <title>Tropical sea cucumber genome reveals ecological adaptation and Cuvierian tubules defense mechanism.</title>
        <authorList>
            <person name="Chen T."/>
        </authorList>
    </citation>
    <scope>NUCLEOTIDE SEQUENCE</scope>
    <source>
        <strain evidence="1">Nanhai2018</strain>
        <tissue evidence="1">Muscle</tissue>
    </source>
</reference>
<evidence type="ECO:0000313" key="1">
    <source>
        <dbReference type="EMBL" id="KAJ8025052.1"/>
    </source>
</evidence>
<sequence>MLQSPEISHGKFLTTKLTLLDESNISHYNCTFLSSVQGFDFESVLSGCLPKEETTVNLQNDCYDRKELEKISSEYAELLKQLEESAEVTLDSVKLCLCNEDLCNSSIKSVFSISVIIWSVVTGFVLSI</sequence>
<comment type="caution">
    <text evidence="1">The sequence shown here is derived from an EMBL/GenBank/DDBJ whole genome shotgun (WGS) entry which is preliminary data.</text>
</comment>
<dbReference type="EMBL" id="JAIZAY010000018">
    <property type="protein sequence ID" value="KAJ8025052.1"/>
    <property type="molecule type" value="Genomic_DNA"/>
</dbReference>
<proteinExistence type="predicted"/>
<organism evidence="1 2">
    <name type="scientific">Holothuria leucospilota</name>
    <name type="common">Black long sea cucumber</name>
    <name type="synonym">Mertensiothuria leucospilota</name>
    <dbReference type="NCBI Taxonomy" id="206669"/>
    <lineage>
        <taxon>Eukaryota</taxon>
        <taxon>Metazoa</taxon>
        <taxon>Echinodermata</taxon>
        <taxon>Eleutherozoa</taxon>
        <taxon>Echinozoa</taxon>
        <taxon>Holothuroidea</taxon>
        <taxon>Aspidochirotacea</taxon>
        <taxon>Aspidochirotida</taxon>
        <taxon>Holothuriidae</taxon>
        <taxon>Holothuria</taxon>
    </lineage>
</organism>
<dbReference type="AlphaFoldDB" id="A0A9Q1BHK5"/>